<organism evidence="7 8">
    <name type="scientific">Tessaracoccus defluvii</name>
    <dbReference type="NCBI Taxonomy" id="1285901"/>
    <lineage>
        <taxon>Bacteria</taxon>
        <taxon>Bacillati</taxon>
        <taxon>Actinomycetota</taxon>
        <taxon>Actinomycetes</taxon>
        <taxon>Propionibacteriales</taxon>
        <taxon>Propionibacteriaceae</taxon>
        <taxon>Tessaracoccus</taxon>
    </lineage>
</organism>
<evidence type="ECO:0000256" key="5">
    <source>
        <dbReference type="HAMAP-Rule" id="MF_00040"/>
    </source>
</evidence>
<dbReference type="Proteomes" id="UP000516117">
    <property type="component" value="Chromosome"/>
</dbReference>
<reference evidence="7 8" key="1">
    <citation type="submission" date="2020-08" db="EMBL/GenBank/DDBJ databases">
        <title>Genome sequence of Tessaracoccus defluvii JCM 17540T.</title>
        <authorList>
            <person name="Hyun D.-W."/>
            <person name="Bae J.-W."/>
        </authorList>
    </citation>
    <scope>NUCLEOTIDE SEQUENCE [LARGE SCALE GENOMIC DNA]</scope>
    <source>
        <strain evidence="7 8">JCM 17540</strain>
    </source>
</reference>
<evidence type="ECO:0000313" key="8">
    <source>
        <dbReference type="Proteomes" id="UP000516117"/>
    </source>
</evidence>
<dbReference type="CDD" id="cd00520">
    <property type="entry name" value="RRF"/>
    <property type="match status" value="1"/>
</dbReference>
<dbReference type="KEGG" id="tdf:H9L22_03550"/>
<accession>A0A7H0HA97</accession>
<dbReference type="EMBL" id="CP060789">
    <property type="protein sequence ID" value="QNP57463.1"/>
    <property type="molecule type" value="Genomic_DNA"/>
</dbReference>
<dbReference type="HAMAP" id="MF_00040">
    <property type="entry name" value="RRF"/>
    <property type="match status" value="1"/>
</dbReference>
<keyword evidence="8" id="KW-1185">Reference proteome</keyword>
<dbReference type="AlphaFoldDB" id="A0A7H0HA97"/>
<comment type="similarity">
    <text evidence="2 5">Belongs to the RRF family.</text>
</comment>
<feature type="domain" description="Ribosome recycling factor" evidence="6">
    <location>
        <begin position="20"/>
        <end position="181"/>
    </location>
</feature>
<dbReference type="SUPFAM" id="SSF55194">
    <property type="entry name" value="Ribosome recycling factor, RRF"/>
    <property type="match status" value="1"/>
</dbReference>
<dbReference type="GO" id="GO:0005737">
    <property type="term" value="C:cytoplasm"/>
    <property type="evidence" value="ECO:0007669"/>
    <property type="project" value="UniProtKB-SubCell"/>
</dbReference>
<gene>
    <name evidence="5 7" type="primary">frr</name>
    <name evidence="7" type="ORF">H9L22_03550</name>
</gene>
<dbReference type="Pfam" id="PF01765">
    <property type="entry name" value="RRF"/>
    <property type="match status" value="1"/>
</dbReference>
<evidence type="ECO:0000313" key="7">
    <source>
        <dbReference type="EMBL" id="QNP57463.1"/>
    </source>
</evidence>
<evidence type="ECO:0000256" key="3">
    <source>
        <dbReference type="ARBA" id="ARBA00022490"/>
    </source>
</evidence>
<keyword evidence="4 5" id="KW-0648">Protein biosynthesis</keyword>
<dbReference type="PANTHER" id="PTHR20982:SF3">
    <property type="entry name" value="MITOCHONDRIAL RIBOSOME RECYCLING FACTOR PSEUDO 1"/>
    <property type="match status" value="1"/>
</dbReference>
<comment type="subcellular location">
    <subcellularLocation>
        <location evidence="1 5">Cytoplasm</location>
    </subcellularLocation>
</comment>
<evidence type="ECO:0000256" key="4">
    <source>
        <dbReference type="ARBA" id="ARBA00022917"/>
    </source>
</evidence>
<dbReference type="Gene3D" id="1.10.132.20">
    <property type="entry name" value="Ribosome-recycling factor"/>
    <property type="match status" value="1"/>
</dbReference>
<dbReference type="InterPro" id="IPR036191">
    <property type="entry name" value="RRF_sf"/>
</dbReference>
<dbReference type="GO" id="GO:0006415">
    <property type="term" value="P:translational termination"/>
    <property type="evidence" value="ECO:0007669"/>
    <property type="project" value="UniProtKB-UniRule"/>
</dbReference>
<dbReference type="Gene3D" id="3.30.1360.40">
    <property type="match status" value="1"/>
</dbReference>
<evidence type="ECO:0000259" key="6">
    <source>
        <dbReference type="Pfam" id="PF01765"/>
    </source>
</evidence>
<keyword evidence="3 5" id="KW-0963">Cytoplasm</keyword>
<comment type="function">
    <text evidence="5">Responsible for the release of ribosomes from messenger RNA at the termination of protein biosynthesis. May increase the efficiency of translation by recycling ribosomes from one round of translation to another.</text>
</comment>
<evidence type="ECO:0000256" key="2">
    <source>
        <dbReference type="ARBA" id="ARBA00005912"/>
    </source>
</evidence>
<dbReference type="PANTHER" id="PTHR20982">
    <property type="entry name" value="RIBOSOME RECYCLING FACTOR"/>
    <property type="match status" value="1"/>
</dbReference>
<dbReference type="NCBIfam" id="TIGR00496">
    <property type="entry name" value="frr"/>
    <property type="match status" value="1"/>
</dbReference>
<protein>
    <recommendedName>
        <fullName evidence="5">Ribosome-recycling factor</fullName>
        <shortName evidence="5">RRF</shortName>
    </recommendedName>
    <alternativeName>
        <fullName evidence="5">Ribosome-releasing factor</fullName>
    </alternativeName>
</protein>
<dbReference type="InterPro" id="IPR023584">
    <property type="entry name" value="Ribosome_recyc_fac_dom"/>
</dbReference>
<dbReference type="FunFam" id="3.30.1360.40:FF:000001">
    <property type="entry name" value="Ribosome-recycling factor"/>
    <property type="match status" value="1"/>
</dbReference>
<name>A0A7H0HA97_9ACTN</name>
<sequence>MADIQKDASTRMQSAVDHAREDLATIRTGRAHPAMFNRINADYYGAPTPLQQLAQFTSPDPRSMLITPFDRSAIGAIEKAIRESDLGVNPSNDGNAVRIVMPQLTEERRKEYKKMAKGKAEDARVAVRNVRRSAMDQLKKLEKDGEISEDDLARAEKSLDATTKKFVDSVDELLKNKDAELSEI</sequence>
<evidence type="ECO:0000256" key="1">
    <source>
        <dbReference type="ARBA" id="ARBA00004496"/>
    </source>
</evidence>
<dbReference type="GO" id="GO:0043023">
    <property type="term" value="F:ribosomal large subunit binding"/>
    <property type="evidence" value="ECO:0007669"/>
    <property type="project" value="TreeGrafter"/>
</dbReference>
<dbReference type="FunFam" id="1.10.132.20:FF:000001">
    <property type="entry name" value="Ribosome-recycling factor"/>
    <property type="match status" value="1"/>
</dbReference>
<proteinExistence type="inferred from homology"/>
<dbReference type="InterPro" id="IPR002661">
    <property type="entry name" value="Ribosome_recyc_fac"/>
</dbReference>
<dbReference type="RefSeq" id="WP_187722551.1">
    <property type="nucleotide sequence ID" value="NZ_BAABBL010000015.1"/>
</dbReference>